<dbReference type="AlphaFoldDB" id="A0A815C660"/>
<evidence type="ECO:0000313" key="3">
    <source>
        <dbReference type="Proteomes" id="UP000663864"/>
    </source>
</evidence>
<name>A0A815C660_9BILA</name>
<dbReference type="EMBL" id="CAJNOT010002053">
    <property type="protein sequence ID" value="CAF1279107.1"/>
    <property type="molecule type" value="Genomic_DNA"/>
</dbReference>
<evidence type="ECO:0000313" key="2">
    <source>
        <dbReference type="EMBL" id="CAF1279107.1"/>
    </source>
</evidence>
<sequence length="82" mass="9529">MASNTNQFNNNNENVLPSDCSSQPQTRKKRKHKQNLNEEEQDDTLMNNAPQDNIEFSQSRLPLTIMTNSAVALRQTKRKRRI</sequence>
<organism evidence="2 3">
    <name type="scientific">Rotaria sordida</name>
    <dbReference type="NCBI Taxonomy" id="392033"/>
    <lineage>
        <taxon>Eukaryota</taxon>
        <taxon>Metazoa</taxon>
        <taxon>Spiralia</taxon>
        <taxon>Gnathifera</taxon>
        <taxon>Rotifera</taxon>
        <taxon>Eurotatoria</taxon>
        <taxon>Bdelloidea</taxon>
        <taxon>Philodinida</taxon>
        <taxon>Philodinidae</taxon>
        <taxon>Rotaria</taxon>
    </lineage>
</organism>
<comment type="caution">
    <text evidence="2">The sequence shown here is derived from an EMBL/GenBank/DDBJ whole genome shotgun (WGS) entry which is preliminary data.</text>
</comment>
<proteinExistence type="predicted"/>
<dbReference type="Proteomes" id="UP000663864">
    <property type="component" value="Unassembled WGS sequence"/>
</dbReference>
<feature type="compositionally biased region" description="Low complexity" evidence="1">
    <location>
        <begin position="1"/>
        <end position="14"/>
    </location>
</feature>
<feature type="region of interest" description="Disordered" evidence="1">
    <location>
        <begin position="1"/>
        <end position="51"/>
    </location>
</feature>
<protein>
    <submittedName>
        <fullName evidence="2">Uncharacterized protein</fullName>
    </submittedName>
</protein>
<reference evidence="2" key="1">
    <citation type="submission" date="2021-02" db="EMBL/GenBank/DDBJ databases">
        <authorList>
            <person name="Nowell W R."/>
        </authorList>
    </citation>
    <scope>NUCLEOTIDE SEQUENCE</scope>
</reference>
<accession>A0A815C660</accession>
<evidence type="ECO:0000256" key="1">
    <source>
        <dbReference type="SAM" id="MobiDB-lite"/>
    </source>
</evidence>
<gene>
    <name evidence="2" type="ORF">ZHD862_LOCUS26831</name>
</gene>